<dbReference type="FunFam" id="3.40.50.1100:FF:000040">
    <property type="entry name" value="L-serine dehydratase, putative"/>
    <property type="match status" value="1"/>
</dbReference>
<dbReference type="GO" id="GO:0003941">
    <property type="term" value="F:L-serine ammonia-lyase activity"/>
    <property type="evidence" value="ECO:0007669"/>
    <property type="project" value="UniProtKB-EC"/>
</dbReference>
<comment type="cofactor">
    <cofactor evidence="1">
        <name>pyridoxal 5'-phosphate</name>
        <dbReference type="ChEBI" id="CHEBI:597326"/>
    </cofactor>
</comment>
<comment type="catalytic activity">
    <reaction evidence="10">
        <text>L-serine = pyruvate + NH4(+)</text>
        <dbReference type="Rhea" id="RHEA:19169"/>
        <dbReference type="ChEBI" id="CHEBI:15361"/>
        <dbReference type="ChEBI" id="CHEBI:28938"/>
        <dbReference type="ChEBI" id="CHEBI:33384"/>
        <dbReference type="EC" id="4.3.1.17"/>
    </reaction>
</comment>
<dbReference type="Proteomes" id="UP000799438">
    <property type="component" value="Unassembled WGS sequence"/>
</dbReference>
<dbReference type="RefSeq" id="XP_033397951.1">
    <property type="nucleotide sequence ID" value="XM_033540476.1"/>
</dbReference>
<dbReference type="PROSITE" id="PS00165">
    <property type="entry name" value="DEHYDRATASE_SER_THR"/>
    <property type="match status" value="1"/>
</dbReference>
<dbReference type="GO" id="GO:0005737">
    <property type="term" value="C:cytoplasm"/>
    <property type="evidence" value="ECO:0007669"/>
    <property type="project" value="UniProtKB-SubCell"/>
</dbReference>
<evidence type="ECO:0000256" key="1">
    <source>
        <dbReference type="ARBA" id="ARBA00001933"/>
    </source>
</evidence>
<evidence type="ECO:0000256" key="8">
    <source>
        <dbReference type="ARBA" id="ARBA00022898"/>
    </source>
</evidence>
<dbReference type="GO" id="GO:0030170">
    <property type="term" value="F:pyridoxal phosphate binding"/>
    <property type="evidence" value="ECO:0007669"/>
    <property type="project" value="InterPro"/>
</dbReference>
<gene>
    <name evidence="12" type="ORF">K452DRAFT_287456</name>
</gene>
<dbReference type="GO" id="GO:0009097">
    <property type="term" value="P:isoleucine biosynthetic process"/>
    <property type="evidence" value="ECO:0007669"/>
    <property type="project" value="TreeGrafter"/>
</dbReference>
<dbReference type="GO" id="GO:0006567">
    <property type="term" value="P:L-threonine catabolic process"/>
    <property type="evidence" value="ECO:0007669"/>
    <property type="project" value="TreeGrafter"/>
</dbReference>
<keyword evidence="6" id="KW-0312">Gluconeogenesis</keyword>
<keyword evidence="13" id="KW-1185">Reference proteome</keyword>
<evidence type="ECO:0000256" key="4">
    <source>
        <dbReference type="ARBA" id="ARBA00010869"/>
    </source>
</evidence>
<evidence type="ECO:0000313" key="13">
    <source>
        <dbReference type="Proteomes" id="UP000799438"/>
    </source>
</evidence>
<proteinExistence type="inferred from homology"/>
<dbReference type="GeneID" id="54297972"/>
<comment type="similarity">
    <text evidence="4">Belongs to the serine/threonine dehydratase family.</text>
</comment>
<dbReference type="InterPro" id="IPR000634">
    <property type="entry name" value="Ser/Thr_deHydtase_PyrdxlP-BS"/>
</dbReference>
<reference evidence="12" key="1">
    <citation type="journal article" date="2020" name="Stud. Mycol.">
        <title>101 Dothideomycetes genomes: a test case for predicting lifestyles and emergence of pathogens.</title>
        <authorList>
            <person name="Haridas S."/>
            <person name="Albert R."/>
            <person name="Binder M."/>
            <person name="Bloem J."/>
            <person name="Labutti K."/>
            <person name="Salamov A."/>
            <person name="Andreopoulos B."/>
            <person name="Baker S."/>
            <person name="Barry K."/>
            <person name="Bills G."/>
            <person name="Bluhm B."/>
            <person name="Cannon C."/>
            <person name="Castanera R."/>
            <person name="Culley D."/>
            <person name="Daum C."/>
            <person name="Ezra D."/>
            <person name="Gonzalez J."/>
            <person name="Henrissat B."/>
            <person name="Kuo A."/>
            <person name="Liang C."/>
            <person name="Lipzen A."/>
            <person name="Lutzoni F."/>
            <person name="Magnuson J."/>
            <person name="Mondo S."/>
            <person name="Nolan M."/>
            <person name="Ohm R."/>
            <person name="Pangilinan J."/>
            <person name="Park H.-J."/>
            <person name="Ramirez L."/>
            <person name="Alfaro M."/>
            <person name="Sun H."/>
            <person name="Tritt A."/>
            <person name="Yoshinaga Y."/>
            <person name="Zwiers L.-H."/>
            <person name="Turgeon B."/>
            <person name="Goodwin S."/>
            <person name="Spatafora J."/>
            <person name="Crous P."/>
            <person name="Grigoriev I."/>
        </authorList>
    </citation>
    <scope>NUCLEOTIDE SEQUENCE</scope>
    <source>
        <strain evidence="12">CBS 121167</strain>
    </source>
</reference>
<dbReference type="InterPro" id="IPR050147">
    <property type="entry name" value="Ser/Thr_Dehydratase"/>
</dbReference>
<evidence type="ECO:0000256" key="5">
    <source>
        <dbReference type="ARBA" id="ARBA00012093"/>
    </source>
</evidence>
<keyword evidence="9" id="KW-0456">Lyase</keyword>
<dbReference type="OrthoDB" id="7773036at2759"/>
<dbReference type="GO" id="GO:0006565">
    <property type="term" value="P:L-serine catabolic process"/>
    <property type="evidence" value="ECO:0007669"/>
    <property type="project" value="TreeGrafter"/>
</dbReference>
<dbReference type="Pfam" id="PF00291">
    <property type="entry name" value="PALP"/>
    <property type="match status" value="1"/>
</dbReference>
<dbReference type="GO" id="GO:0006094">
    <property type="term" value="P:gluconeogenesis"/>
    <property type="evidence" value="ECO:0007669"/>
    <property type="project" value="UniProtKB-KW"/>
</dbReference>
<sequence>MGSIDSATNTTAAMDIDPAMQPWVKTPLKESSALSRAAGCRILLKLENLQPSGSFKSRGIGAYMLSRLSIAPDPTQTHFYCSSGGNAGLACVDAARRMGRPATVVVPSSTSPAMVARVRAAGAHEVVVHGANWAEADAHLRKDILAADAAGVYVPPFDDAAVWAGNAGLVDELNTQLNGEAPDAIICSVGGGGLLIGIVQGLAAAGWADVPVLAVETAGADSLAASLNAGKLITLPGITSIAKSLGATRVASRAYELAQRDAVRSVVLDDAEAAMGCWRLADDERLMVEPACGVSVALCYDGRLERALGRKLGPDSRVVVVVCGGNDVSVERLHELRGLYGPRVEKGLPHQGDVPSAQTAPVVV</sequence>
<evidence type="ECO:0000256" key="2">
    <source>
        <dbReference type="ARBA" id="ARBA00004496"/>
    </source>
</evidence>
<evidence type="ECO:0000256" key="10">
    <source>
        <dbReference type="ARBA" id="ARBA00049406"/>
    </source>
</evidence>
<dbReference type="EMBL" id="ML995485">
    <property type="protein sequence ID" value="KAF2142239.1"/>
    <property type="molecule type" value="Genomic_DNA"/>
</dbReference>
<protein>
    <recommendedName>
        <fullName evidence="5">L-serine ammonia-lyase</fullName>
        <ecNumber evidence="5">4.3.1.17</ecNumber>
    </recommendedName>
</protein>
<dbReference type="AlphaFoldDB" id="A0A6A6BDH5"/>
<evidence type="ECO:0000259" key="11">
    <source>
        <dbReference type="Pfam" id="PF00291"/>
    </source>
</evidence>
<comment type="subcellular location">
    <subcellularLocation>
        <location evidence="2">Cytoplasm</location>
    </subcellularLocation>
</comment>
<dbReference type="PANTHER" id="PTHR48078">
    <property type="entry name" value="THREONINE DEHYDRATASE, MITOCHONDRIAL-RELATED"/>
    <property type="match status" value="1"/>
</dbReference>
<evidence type="ECO:0000256" key="3">
    <source>
        <dbReference type="ARBA" id="ARBA00004742"/>
    </source>
</evidence>
<evidence type="ECO:0000313" key="12">
    <source>
        <dbReference type="EMBL" id="KAF2142239.1"/>
    </source>
</evidence>
<dbReference type="EC" id="4.3.1.17" evidence="5"/>
<dbReference type="InterPro" id="IPR036052">
    <property type="entry name" value="TrpB-like_PALP_sf"/>
</dbReference>
<evidence type="ECO:0000256" key="7">
    <source>
        <dbReference type="ARBA" id="ARBA00022490"/>
    </source>
</evidence>
<feature type="domain" description="Tryptophan synthase beta chain-like PALP" evidence="11">
    <location>
        <begin position="24"/>
        <end position="324"/>
    </location>
</feature>
<organism evidence="12 13">
    <name type="scientific">Aplosporella prunicola CBS 121167</name>
    <dbReference type="NCBI Taxonomy" id="1176127"/>
    <lineage>
        <taxon>Eukaryota</taxon>
        <taxon>Fungi</taxon>
        <taxon>Dikarya</taxon>
        <taxon>Ascomycota</taxon>
        <taxon>Pezizomycotina</taxon>
        <taxon>Dothideomycetes</taxon>
        <taxon>Dothideomycetes incertae sedis</taxon>
        <taxon>Botryosphaeriales</taxon>
        <taxon>Aplosporellaceae</taxon>
        <taxon>Aplosporella</taxon>
    </lineage>
</organism>
<dbReference type="PANTHER" id="PTHR48078:SF2">
    <property type="entry name" value="CATABOLIC L-SERINE_THREONINE DEHYDRATASE"/>
    <property type="match status" value="1"/>
</dbReference>
<keyword evidence="8" id="KW-0663">Pyridoxal phosphate</keyword>
<dbReference type="InterPro" id="IPR001926">
    <property type="entry name" value="TrpB-like_PALP"/>
</dbReference>
<accession>A0A6A6BDH5</accession>
<comment type="pathway">
    <text evidence="3">Carbohydrate biosynthesis; gluconeogenesis.</text>
</comment>
<dbReference type="SUPFAM" id="SSF53686">
    <property type="entry name" value="Tryptophan synthase beta subunit-like PLP-dependent enzymes"/>
    <property type="match status" value="1"/>
</dbReference>
<dbReference type="Gene3D" id="3.40.50.1100">
    <property type="match status" value="2"/>
</dbReference>
<name>A0A6A6BDH5_9PEZI</name>
<evidence type="ECO:0000256" key="9">
    <source>
        <dbReference type="ARBA" id="ARBA00023239"/>
    </source>
</evidence>
<evidence type="ECO:0000256" key="6">
    <source>
        <dbReference type="ARBA" id="ARBA00022432"/>
    </source>
</evidence>
<dbReference type="GO" id="GO:0004794">
    <property type="term" value="F:threonine deaminase activity"/>
    <property type="evidence" value="ECO:0007669"/>
    <property type="project" value="TreeGrafter"/>
</dbReference>
<keyword evidence="7" id="KW-0963">Cytoplasm</keyword>